<dbReference type="Proteomes" id="UP000217199">
    <property type="component" value="Unassembled WGS sequence"/>
</dbReference>
<keyword evidence="7" id="KW-0325">Glycoprotein</keyword>
<feature type="region of interest" description="Disordered" evidence="11">
    <location>
        <begin position="76"/>
        <end position="99"/>
    </location>
</feature>
<dbReference type="InterPro" id="IPR017853">
    <property type="entry name" value="GH"/>
</dbReference>
<feature type="compositionally biased region" description="Polar residues" evidence="11">
    <location>
        <begin position="76"/>
        <end position="90"/>
    </location>
</feature>
<keyword evidence="10" id="KW-0624">Polysaccharide degradation</keyword>
<dbReference type="OrthoDB" id="416222at2759"/>
<accession>A0A286U8L4</accession>
<dbReference type="Gene3D" id="3.40.50.1700">
    <property type="entry name" value="Glycoside hydrolase family 3 C-terminal domain"/>
    <property type="match status" value="1"/>
</dbReference>
<evidence type="ECO:0000256" key="2">
    <source>
        <dbReference type="ARBA" id="ARBA00004987"/>
    </source>
</evidence>
<dbReference type="EMBL" id="NBII01000009">
    <property type="protein sequence ID" value="PAV15933.1"/>
    <property type="molecule type" value="Genomic_DNA"/>
</dbReference>
<feature type="domain" description="Fibronectin type III-like" evidence="13">
    <location>
        <begin position="798"/>
        <end position="867"/>
    </location>
</feature>
<dbReference type="GO" id="GO:0008422">
    <property type="term" value="F:beta-glucosidase activity"/>
    <property type="evidence" value="ECO:0007669"/>
    <property type="project" value="UniProtKB-EC"/>
</dbReference>
<dbReference type="InterPro" id="IPR050288">
    <property type="entry name" value="Cellulose_deg_GH3"/>
</dbReference>
<dbReference type="Pfam" id="PF00933">
    <property type="entry name" value="Glyco_hydro_3"/>
    <property type="match status" value="1"/>
</dbReference>
<dbReference type="GO" id="GO:0030245">
    <property type="term" value="P:cellulose catabolic process"/>
    <property type="evidence" value="ECO:0007669"/>
    <property type="project" value="UniProtKB-KW"/>
</dbReference>
<dbReference type="Gene3D" id="2.60.40.10">
    <property type="entry name" value="Immunoglobulins"/>
    <property type="match status" value="1"/>
</dbReference>
<dbReference type="InterPro" id="IPR002772">
    <property type="entry name" value="Glyco_hydro_3_C"/>
</dbReference>
<keyword evidence="5 14" id="KW-0378">Hydrolase</keyword>
<sequence>MMLLKSCSVFLLLPLSSKAALVSSSLGPSLSIGSFLSPTPSASVGRSNDAGDVSTLSSLVLSSTNTIQDTTLSVPVSTDDSFRSHSTASKTGPGGINVQPSPNPAVTHLFSPFPSPTQNPVPGIYPETDPLSPPEVGSDVIPDFNPAWSTAWEKARKLIQGLSIEQKVNFSTGVGWQNGRCLVNSPPVPIDGSGTWKGLCLEDSPLGVRATDRVTTFPAGVNAAATWQRKLMRQRGEAIGAEFKGKGVNVALGPMMNLGRIPQGGRNWEGFGIDPFLSGEAAYETVLGMQSSGIQAQAKHFVNNEQEFDRMTESSNVDDRAQHELYTAPFLRSVMAGVASIMCSYNQINETFGCENDRTLNQILKGEFGFRGFVSTDWGAHHSTLSAAFGLDLSMPGDITFGSGTTYFGPNLTAYVQNGSISEARLDDMATRVAAGWYYLHQDSPDYPSPNFDAVHLLSQETNEHVDVQGNHRNIVRAVDTASTVLLKNKNGTLPLATPRQIAVFGSDAGPQPGGPNEYLTTLGNAGILAVGSGSGTATFSYLISPLEALQARARDNHTTIDWLLDDFDLNAAQSMALAPEVAFVFINSVSGESNDRQNLSAWHGGDALVSAVAGQNKNTVVVVHSVGPIIMEEWVEHENVTAIVWAGLGGTETGNALVDVLYGAVNPSGRLPYTIAKSVDDYPAQPVGNENNETIIQIPYTEGLFVDYRHFDAQNITPRFEFGFGMSYTTFEYSNISISEVPTKEQFASLSVINKWKSGKANAGGSGEGSSVAVWLHEPAYRVTFTIKNTGSVSGTEVPQLYISQPPSANSPPSMLKGFSDIYLAPGESGQVTITLSRHSLSIWDVVSQGWARPIGEITVNIGASSRDFRLKGVIS</sequence>
<keyword evidence="6" id="KW-0136">Cellulose degradation</keyword>
<dbReference type="PANTHER" id="PTHR42715">
    <property type="entry name" value="BETA-GLUCOSIDASE"/>
    <property type="match status" value="1"/>
</dbReference>
<evidence type="ECO:0000256" key="6">
    <source>
        <dbReference type="ARBA" id="ARBA00023001"/>
    </source>
</evidence>
<name>A0A286U8L4_9AGAM</name>
<evidence type="ECO:0000256" key="3">
    <source>
        <dbReference type="ARBA" id="ARBA00005336"/>
    </source>
</evidence>
<evidence type="ECO:0000256" key="4">
    <source>
        <dbReference type="ARBA" id="ARBA00012744"/>
    </source>
</evidence>
<dbReference type="InterPro" id="IPR036881">
    <property type="entry name" value="Glyco_hydro_3_C_sf"/>
</dbReference>
<dbReference type="FunFam" id="3.20.20.300:FF:000002">
    <property type="entry name" value="Probable beta-glucosidase"/>
    <property type="match status" value="1"/>
</dbReference>
<reference evidence="14 15" key="1">
    <citation type="journal article" date="2017" name="Mol. Ecol.">
        <title>Comparative and population genomic landscape of Phellinus noxius: A hypervariable fungus causing root rot in trees.</title>
        <authorList>
            <person name="Chung C.L."/>
            <person name="Lee T.J."/>
            <person name="Akiba M."/>
            <person name="Lee H.H."/>
            <person name="Kuo T.H."/>
            <person name="Liu D."/>
            <person name="Ke H.M."/>
            <person name="Yokoi T."/>
            <person name="Roa M.B."/>
            <person name="Lu M.J."/>
            <person name="Chang Y.Y."/>
            <person name="Ann P.J."/>
            <person name="Tsai J.N."/>
            <person name="Chen C.Y."/>
            <person name="Tzean S.S."/>
            <person name="Ota Y."/>
            <person name="Hattori T."/>
            <person name="Sahashi N."/>
            <person name="Liou R.F."/>
            <person name="Kikuchi T."/>
            <person name="Tsai I.J."/>
        </authorList>
    </citation>
    <scope>NUCLEOTIDE SEQUENCE [LARGE SCALE GENOMIC DNA]</scope>
    <source>
        <strain evidence="14 15">FFPRI411160</strain>
    </source>
</reference>
<evidence type="ECO:0000256" key="9">
    <source>
        <dbReference type="ARBA" id="ARBA00023295"/>
    </source>
</evidence>
<dbReference type="Pfam" id="PF14310">
    <property type="entry name" value="Fn3-like"/>
    <property type="match status" value="1"/>
</dbReference>
<dbReference type="SMART" id="SM01217">
    <property type="entry name" value="Fn3_like"/>
    <property type="match status" value="1"/>
</dbReference>
<evidence type="ECO:0000256" key="1">
    <source>
        <dbReference type="ARBA" id="ARBA00000448"/>
    </source>
</evidence>
<gene>
    <name evidence="14" type="ORF">PNOK_0879100</name>
</gene>
<feature type="chain" id="PRO_5013709368" description="beta-glucosidase" evidence="12">
    <location>
        <begin position="20"/>
        <end position="877"/>
    </location>
</feature>
<dbReference type="FunFam" id="3.40.50.1700:FF:000003">
    <property type="entry name" value="Probable beta-glucosidase"/>
    <property type="match status" value="1"/>
</dbReference>
<comment type="similarity">
    <text evidence="3">Belongs to the glycosyl hydrolase 3 family.</text>
</comment>
<dbReference type="PRINTS" id="PR00133">
    <property type="entry name" value="GLHYDRLASE3"/>
</dbReference>
<dbReference type="Pfam" id="PF01915">
    <property type="entry name" value="Glyco_hydro_3_C"/>
    <property type="match status" value="1"/>
</dbReference>
<dbReference type="InParanoid" id="A0A286U8L4"/>
<comment type="pathway">
    <text evidence="2">Glycan metabolism; cellulose degradation.</text>
</comment>
<dbReference type="PANTHER" id="PTHR42715:SF2">
    <property type="entry name" value="BETA-GLUCOSIDASE F-RELATED"/>
    <property type="match status" value="1"/>
</dbReference>
<keyword evidence="9" id="KW-0326">Glycosidase</keyword>
<dbReference type="SUPFAM" id="SSF51445">
    <property type="entry name" value="(Trans)glycosidases"/>
    <property type="match status" value="1"/>
</dbReference>
<comment type="caution">
    <text evidence="14">The sequence shown here is derived from an EMBL/GenBank/DDBJ whole genome shotgun (WGS) entry which is preliminary data.</text>
</comment>
<evidence type="ECO:0000256" key="10">
    <source>
        <dbReference type="ARBA" id="ARBA00023326"/>
    </source>
</evidence>
<dbReference type="InterPro" id="IPR001764">
    <property type="entry name" value="Glyco_hydro_3_N"/>
</dbReference>
<dbReference type="STRING" id="2282107.A0A286U8L4"/>
<comment type="catalytic activity">
    <reaction evidence="1">
        <text>Hydrolysis of terminal, non-reducing beta-D-glucosyl residues with release of beta-D-glucose.</text>
        <dbReference type="EC" id="3.2.1.21"/>
    </reaction>
</comment>
<evidence type="ECO:0000256" key="7">
    <source>
        <dbReference type="ARBA" id="ARBA00023180"/>
    </source>
</evidence>
<dbReference type="AlphaFoldDB" id="A0A286U8L4"/>
<evidence type="ECO:0000313" key="14">
    <source>
        <dbReference type="EMBL" id="PAV15933.1"/>
    </source>
</evidence>
<keyword evidence="8" id="KW-0119">Carbohydrate metabolism</keyword>
<dbReference type="InterPro" id="IPR013783">
    <property type="entry name" value="Ig-like_fold"/>
</dbReference>
<dbReference type="SUPFAM" id="SSF52279">
    <property type="entry name" value="Beta-D-glucan exohydrolase, C-terminal domain"/>
    <property type="match status" value="1"/>
</dbReference>
<dbReference type="InterPro" id="IPR026891">
    <property type="entry name" value="Fn3-like"/>
</dbReference>
<evidence type="ECO:0000313" key="15">
    <source>
        <dbReference type="Proteomes" id="UP000217199"/>
    </source>
</evidence>
<evidence type="ECO:0000256" key="8">
    <source>
        <dbReference type="ARBA" id="ARBA00023277"/>
    </source>
</evidence>
<keyword evidence="12" id="KW-0732">Signal</keyword>
<organism evidence="14 15">
    <name type="scientific">Pyrrhoderma noxium</name>
    <dbReference type="NCBI Taxonomy" id="2282107"/>
    <lineage>
        <taxon>Eukaryota</taxon>
        <taxon>Fungi</taxon>
        <taxon>Dikarya</taxon>
        <taxon>Basidiomycota</taxon>
        <taxon>Agaricomycotina</taxon>
        <taxon>Agaricomycetes</taxon>
        <taxon>Hymenochaetales</taxon>
        <taxon>Hymenochaetaceae</taxon>
        <taxon>Pyrrhoderma</taxon>
    </lineage>
</organism>
<dbReference type="InterPro" id="IPR036962">
    <property type="entry name" value="Glyco_hydro_3_N_sf"/>
</dbReference>
<dbReference type="Gene3D" id="3.20.20.300">
    <property type="entry name" value="Glycoside hydrolase, family 3, N-terminal domain"/>
    <property type="match status" value="1"/>
</dbReference>
<evidence type="ECO:0000259" key="13">
    <source>
        <dbReference type="SMART" id="SM01217"/>
    </source>
</evidence>
<protein>
    <recommendedName>
        <fullName evidence="4">beta-glucosidase</fullName>
        <ecNumber evidence="4">3.2.1.21</ecNumber>
    </recommendedName>
</protein>
<evidence type="ECO:0000256" key="12">
    <source>
        <dbReference type="SAM" id="SignalP"/>
    </source>
</evidence>
<proteinExistence type="inferred from homology"/>
<dbReference type="EC" id="3.2.1.21" evidence="4"/>
<feature type="signal peptide" evidence="12">
    <location>
        <begin position="1"/>
        <end position="19"/>
    </location>
</feature>
<keyword evidence="15" id="KW-1185">Reference proteome</keyword>
<evidence type="ECO:0000256" key="11">
    <source>
        <dbReference type="SAM" id="MobiDB-lite"/>
    </source>
</evidence>
<evidence type="ECO:0000256" key="5">
    <source>
        <dbReference type="ARBA" id="ARBA00022801"/>
    </source>
</evidence>